<feature type="domain" description="Kazal-like" evidence="2">
    <location>
        <begin position="17"/>
        <end position="63"/>
    </location>
</feature>
<reference evidence="4" key="2">
    <citation type="submission" date="2020-05" db="UniProtKB">
        <authorList>
            <consortium name="EnsemblMetazoa"/>
        </authorList>
    </citation>
    <scope>IDENTIFICATION</scope>
</reference>
<dbReference type="EnsemblMetazoa" id="ASIC020740-RA">
    <property type="protein sequence ID" value="ASIC020740-PA"/>
    <property type="gene ID" value="ASIC020740"/>
</dbReference>
<sequence length="63" mass="6740">MKLLFLLSFLLCAILAAAGQYTCPACPEIYLPVCGSDGRTYSNECVLECTVAPTVRVASYGEC</sequence>
<dbReference type="PROSITE" id="PS00282">
    <property type="entry name" value="KAZAL_1"/>
    <property type="match status" value="1"/>
</dbReference>
<reference evidence="3 5" key="1">
    <citation type="journal article" date="2014" name="BMC Genomics">
        <title>Genome sequence of Anopheles sinensis provides insight into genetics basis of mosquito competence for malaria parasites.</title>
        <authorList>
            <person name="Zhou D."/>
            <person name="Zhang D."/>
            <person name="Ding G."/>
            <person name="Shi L."/>
            <person name="Hou Q."/>
            <person name="Ye Y."/>
            <person name="Xu Y."/>
            <person name="Zhou H."/>
            <person name="Xiong C."/>
            <person name="Li S."/>
            <person name="Yu J."/>
            <person name="Hong S."/>
            <person name="Yu X."/>
            <person name="Zou P."/>
            <person name="Chen C."/>
            <person name="Chang X."/>
            <person name="Wang W."/>
            <person name="Lv Y."/>
            <person name="Sun Y."/>
            <person name="Ma L."/>
            <person name="Shen B."/>
            <person name="Zhu C."/>
        </authorList>
    </citation>
    <scope>NUCLEOTIDE SEQUENCE [LARGE SCALE GENOMIC DNA]</scope>
</reference>
<keyword evidence="1" id="KW-0732">Signal</keyword>
<dbReference type="SMART" id="SM00280">
    <property type="entry name" value="KAZAL"/>
    <property type="match status" value="1"/>
</dbReference>
<dbReference type="AlphaFoldDB" id="A0A084WQK2"/>
<dbReference type="CDD" id="cd00104">
    <property type="entry name" value="KAZAL_FS"/>
    <property type="match status" value="1"/>
</dbReference>
<dbReference type="EMBL" id="KE525396">
    <property type="protein sequence ID" value="KFB52496.1"/>
    <property type="molecule type" value="Genomic_DNA"/>
</dbReference>
<evidence type="ECO:0000313" key="4">
    <source>
        <dbReference type="EnsemblMetazoa" id="ASIC020740-PA"/>
    </source>
</evidence>
<proteinExistence type="predicted"/>
<dbReference type="OrthoDB" id="9972772at2759"/>
<feature type="chain" id="PRO_5001785315" evidence="1">
    <location>
        <begin position="20"/>
        <end position="63"/>
    </location>
</feature>
<feature type="signal peptide" evidence="1">
    <location>
        <begin position="1"/>
        <end position="19"/>
    </location>
</feature>
<organism evidence="3">
    <name type="scientific">Anopheles sinensis</name>
    <name type="common">Mosquito</name>
    <dbReference type="NCBI Taxonomy" id="74873"/>
    <lineage>
        <taxon>Eukaryota</taxon>
        <taxon>Metazoa</taxon>
        <taxon>Ecdysozoa</taxon>
        <taxon>Arthropoda</taxon>
        <taxon>Hexapoda</taxon>
        <taxon>Insecta</taxon>
        <taxon>Pterygota</taxon>
        <taxon>Neoptera</taxon>
        <taxon>Endopterygota</taxon>
        <taxon>Diptera</taxon>
        <taxon>Nematocera</taxon>
        <taxon>Culicoidea</taxon>
        <taxon>Culicidae</taxon>
        <taxon>Anophelinae</taxon>
        <taxon>Anopheles</taxon>
    </lineage>
</organism>
<dbReference type="PROSITE" id="PS51465">
    <property type="entry name" value="KAZAL_2"/>
    <property type="match status" value="1"/>
</dbReference>
<protein>
    <submittedName>
        <fullName evidence="3">AGAP008968-PA-like protein</fullName>
    </submittedName>
    <submittedName>
        <fullName evidence="4">Kazal-like domain-containing protein</fullName>
    </submittedName>
</protein>
<dbReference type="SUPFAM" id="SSF100895">
    <property type="entry name" value="Kazal-type serine protease inhibitors"/>
    <property type="match status" value="1"/>
</dbReference>
<accession>A0A084WQK2</accession>
<dbReference type="Pfam" id="PF00050">
    <property type="entry name" value="Kazal_1"/>
    <property type="match status" value="1"/>
</dbReference>
<evidence type="ECO:0000259" key="2">
    <source>
        <dbReference type="PROSITE" id="PS51465"/>
    </source>
</evidence>
<evidence type="ECO:0000313" key="5">
    <source>
        <dbReference type="Proteomes" id="UP000030765"/>
    </source>
</evidence>
<dbReference type="Proteomes" id="UP000030765">
    <property type="component" value="Unassembled WGS sequence"/>
</dbReference>
<keyword evidence="5" id="KW-1185">Reference proteome</keyword>
<dbReference type="VEuPathDB" id="VectorBase:ASIC020740"/>
<dbReference type="InterPro" id="IPR036058">
    <property type="entry name" value="Kazal_dom_sf"/>
</dbReference>
<dbReference type="EMBL" id="ATLV01025637">
    <property type="status" value="NOT_ANNOTATED_CDS"/>
    <property type="molecule type" value="Genomic_DNA"/>
</dbReference>
<name>A0A084WQK2_ANOSI</name>
<dbReference type="InterPro" id="IPR002350">
    <property type="entry name" value="Kazal_dom"/>
</dbReference>
<evidence type="ECO:0000313" key="3">
    <source>
        <dbReference type="EMBL" id="KFB52496.1"/>
    </source>
</evidence>
<gene>
    <name evidence="3" type="ORF">ZHAS_00020740</name>
</gene>
<dbReference type="Gene3D" id="3.30.60.30">
    <property type="match status" value="1"/>
</dbReference>
<evidence type="ECO:0000256" key="1">
    <source>
        <dbReference type="SAM" id="SignalP"/>
    </source>
</evidence>